<reference evidence="2" key="1">
    <citation type="submission" date="2016-05" db="EMBL/GenBank/DDBJ databases">
        <title>Comparative genomics of biotechnologically important yeasts.</title>
        <authorList>
            <consortium name="DOE Joint Genome Institute"/>
            <person name="Riley R."/>
            <person name="Haridas S."/>
            <person name="Wolfe K.H."/>
            <person name="Lopes M.R."/>
            <person name="Hittinger C.T."/>
            <person name="Goker M."/>
            <person name="Salamov A."/>
            <person name="Wisecaver J."/>
            <person name="Long T.M."/>
            <person name="Aerts A.L."/>
            <person name="Barry K."/>
            <person name="Choi C."/>
            <person name="Clum A."/>
            <person name="Coughlan A.Y."/>
            <person name="Deshpande S."/>
            <person name="Douglass A.P."/>
            <person name="Hanson S.J."/>
            <person name="Klenk H.-P."/>
            <person name="Labutti K."/>
            <person name="Lapidus A."/>
            <person name="Lindquist E."/>
            <person name="Lipzen A."/>
            <person name="Meier-Kolthoff J.P."/>
            <person name="Ohm R.A."/>
            <person name="Otillar R.P."/>
            <person name="Pangilinan J."/>
            <person name="Peng Y."/>
            <person name="Rokas A."/>
            <person name="Rosa C.A."/>
            <person name="Scheuner C."/>
            <person name="Sibirny A.A."/>
            <person name="Slot J.C."/>
            <person name="Stielow J.B."/>
            <person name="Sun H."/>
            <person name="Kurtzman C.P."/>
            <person name="Blackwell M."/>
            <person name="Grigoriev I.V."/>
            <person name="Jeffries T.W."/>
        </authorList>
    </citation>
    <scope>NUCLEOTIDE SEQUENCE [LARGE SCALE GENOMIC DNA]</scope>
    <source>
        <strain evidence="2">NRRL Y-12698</strain>
    </source>
</reference>
<dbReference type="AlphaFoldDB" id="A0A1E3QJS7"/>
<keyword evidence="2" id="KW-1185">Reference proteome</keyword>
<gene>
    <name evidence="1" type="ORF">BABINDRAFT_95650</name>
</gene>
<proteinExistence type="predicted"/>
<dbReference type="Proteomes" id="UP000094336">
    <property type="component" value="Unassembled WGS sequence"/>
</dbReference>
<sequence length="216" mass="24686">MKKVSSFVTDIILKFDTDREWYLTFHWYWLPSLPSVKACIREIFVHYPSIDQKVPPLLTNLGKLYLGYNYQYGYNDSGIFSRIVFLSSLREFVSNIPRGSISVYANLSSTLQKLDLDGVLEFSVETFNALNLPNLKDLVLTNISDMTKINELFGATLTVEEFRTCGIKNYYFRTTRIASGVAEAIYHPVSFEEVSCGCIFGFPYRVNLIRCGSSII</sequence>
<name>A0A1E3QJS7_9ASCO</name>
<dbReference type="SUPFAM" id="SSF52058">
    <property type="entry name" value="L domain-like"/>
    <property type="match status" value="1"/>
</dbReference>
<evidence type="ECO:0000313" key="1">
    <source>
        <dbReference type="EMBL" id="ODQ77933.1"/>
    </source>
</evidence>
<dbReference type="STRING" id="984486.A0A1E3QJS7"/>
<protein>
    <submittedName>
        <fullName evidence="1">Uncharacterized protein</fullName>
    </submittedName>
</protein>
<dbReference type="RefSeq" id="XP_018983261.1">
    <property type="nucleotide sequence ID" value="XM_019132989.1"/>
</dbReference>
<organism evidence="1 2">
    <name type="scientific">Babjeviella inositovora NRRL Y-12698</name>
    <dbReference type="NCBI Taxonomy" id="984486"/>
    <lineage>
        <taxon>Eukaryota</taxon>
        <taxon>Fungi</taxon>
        <taxon>Dikarya</taxon>
        <taxon>Ascomycota</taxon>
        <taxon>Saccharomycotina</taxon>
        <taxon>Pichiomycetes</taxon>
        <taxon>Serinales incertae sedis</taxon>
        <taxon>Babjeviella</taxon>
    </lineage>
</organism>
<dbReference type="GeneID" id="30150842"/>
<dbReference type="EMBL" id="KV454438">
    <property type="protein sequence ID" value="ODQ77933.1"/>
    <property type="molecule type" value="Genomic_DNA"/>
</dbReference>
<accession>A0A1E3QJS7</accession>
<evidence type="ECO:0000313" key="2">
    <source>
        <dbReference type="Proteomes" id="UP000094336"/>
    </source>
</evidence>